<protein>
    <recommendedName>
        <fullName evidence="4">Fimbrial protein</fullName>
    </recommendedName>
</protein>
<gene>
    <name evidence="2" type="ORF">PDMSB3_2961</name>
</gene>
<evidence type="ECO:0000313" key="3">
    <source>
        <dbReference type="Proteomes" id="UP000325811"/>
    </source>
</evidence>
<keyword evidence="1" id="KW-0732">Signal</keyword>
<organism evidence="2 3">
    <name type="scientific">Paraburkholderia dioscoreae</name>
    <dbReference type="NCBI Taxonomy" id="2604047"/>
    <lineage>
        <taxon>Bacteria</taxon>
        <taxon>Pseudomonadati</taxon>
        <taxon>Pseudomonadota</taxon>
        <taxon>Betaproteobacteria</taxon>
        <taxon>Burkholderiales</taxon>
        <taxon>Burkholderiaceae</taxon>
        <taxon>Paraburkholderia</taxon>
    </lineage>
</organism>
<dbReference type="EMBL" id="LR699553">
    <property type="protein sequence ID" value="VVD29417.1"/>
    <property type="molecule type" value="Genomic_DNA"/>
</dbReference>
<name>A0A5Q4ZDQ3_9BURK</name>
<reference evidence="2 3" key="1">
    <citation type="submission" date="2019-08" db="EMBL/GenBank/DDBJ databases">
        <authorList>
            <person name="Herpell B J."/>
        </authorList>
    </citation>
    <scope>NUCLEOTIDE SEQUENCE [LARGE SCALE GENOMIC DNA]</scope>
    <source>
        <strain evidence="3">Msb3</strain>
    </source>
</reference>
<evidence type="ECO:0000313" key="2">
    <source>
        <dbReference type="EMBL" id="VVD29417.1"/>
    </source>
</evidence>
<feature type="chain" id="PRO_5024907314" description="Fimbrial protein" evidence="1">
    <location>
        <begin position="23"/>
        <end position="217"/>
    </location>
</feature>
<dbReference type="RefSeq" id="WP_007181202.1">
    <property type="nucleotide sequence ID" value="NZ_LR699553.1"/>
</dbReference>
<dbReference type="AlphaFoldDB" id="A0A5Q4ZDQ3"/>
<feature type="signal peptide" evidence="1">
    <location>
        <begin position="1"/>
        <end position="22"/>
    </location>
</feature>
<dbReference type="Proteomes" id="UP000325811">
    <property type="component" value="Chromosome I"/>
</dbReference>
<accession>A0A5Q4ZDQ3</accession>
<dbReference type="KEGG" id="pdio:PDMSB3_2961"/>
<evidence type="ECO:0000256" key="1">
    <source>
        <dbReference type="SAM" id="SignalP"/>
    </source>
</evidence>
<evidence type="ECO:0008006" key="4">
    <source>
        <dbReference type="Google" id="ProtNLM"/>
    </source>
</evidence>
<keyword evidence="3" id="KW-1185">Reference proteome</keyword>
<sequence>MKTNLLLALTALLLSVCAPANAATECYFEKTHDAVDLNINNLVFQNVVAPKSGYTVIKPTGSMSITPTDDNITSNCDLGQGGQALRGKNNRAGSTDYKYATVTDANGNSHQAVLYSTTAPGIYYAIKITNDACADNSGFIPANNSYLNLYDVGDSREKQCMNGVKHFTFGVQFYVGSDYKGAKGTFKSNEVVHGSFNISGAVDEVTVKTVIFTATLK</sequence>
<proteinExistence type="predicted"/>